<dbReference type="GO" id="GO:0005886">
    <property type="term" value="C:plasma membrane"/>
    <property type="evidence" value="ECO:0007669"/>
    <property type="project" value="UniProtKB-SubCell"/>
</dbReference>
<dbReference type="InterPro" id="IPR001123">
    <property type="entry name" value="LeuE-type"/>
</dbReference>
<comment type="subcellular location">
    <subcellularLocation>
        <location evidence="1">Cell membrane</location>
        <topology evidence="1">Multi-pass membrane protein</topology>
    </subcellularLocation>
</comment>
<feature type="transmembrane region" description="Helical" evidence="7">
    <location>
        <begin position="36"/>
        <end position="60"/>
    </location>
</feature>
<comment type="similarity">
    <text evidence="2">Belongs to the Rht family.</text>
</comment>
<evidence type="ECO:0000256" key="3">
    <source>
        <dbReference type="ARBA" id="ARBA00022475"/>
    </source>
</evidence>
<reference evidence="8" key="1">
    <citation type="journal article" date="2018" name="Genome Biol.">
        <title>SKESA: strategic k-mer extension for scrupulous assemblies.</title>
        <authorList>
            <person name="Souvorov A."/>
            <person name="Agarwala R."/>
            <person name="Lipman D.J."/>
        </authorList>
    </citation>
    <scope>NUCLEOTIDE SEQUENCE</scope>
    <source>
        <strain evidence="8">MA.MC_07-0594</strain>
    </source>
</reference>
<feature type="transmembrane region" description="Helical" evidence="7">
    <location>
        <begin position="140"/>
        <end position="162"/>
    </location>
</feature>
<feature type="transmembrane region" description="Helical" evidence="7">
    <location>
        <begin position="66"/>
        <end position="87"/>
    </location>
</feature>
<protein>
    <submittedName>
        <fullName evidence="8">LysE family translocator</fullName>
    </submittedName>
</protein>
<dbReference type="PANTHER" id="PTHR30086:SF14">
    <property type="entry name" value="HOMOSERINE_HOMOSERINE LACTONE EFFLUX PROTEIN"/>
    <property type="match status" value="1"/>
</dbReference>
<evidence type="ECO:0000256" key="1">
    <source>
        <dbReference type="ARBA" id="ARBA00004651"/>
    </source>
</evidence>
<dbReference type="Pfam" id="PF01810">
    <property type="entry name" value="LysE"/>
    <property type="match status" value="1"/>
</dbReference>
<accession>A0A747RUS2</accession>
<dbReference type="PANTHER" id="PTHR30086">
    <property type="entry name" value="ARGININE EXPORTER PROTEIN ARGO"/>
    <property type="match status" value="1"/>
</dbReference>
<sequence>MSIEYFITVFIICLSPGIGVLYTLSATLGGGWKAGFWASVGCTIATVIHLIVAMAGLAAVLHTSAVLFQTIKFSGVAYLLWMAWAVLNDRGGLSVRPVTSVTSMRLVSRGILLNILNPKLPLFFMAFIPQFVPAGSSPALLVELGMVFTIMTFTVFMGYVTLASTGRQRVLQSATAMNWLRRAFSASFAALGFKLAIEKT</sequence>
<feature type="transmembrane region" description="Helical" evidence="7">
    <location>
        <begin position="107"/>
        <end position="128"/>
    </location>
</feature>
<evidence type="ECO:0000256" key="7">
    <source>
        <dbReference type="SAM" id="Phobius"/>
    </source>
</evidence>
<evidence type="ECO:0000256" key="6">
    <source>
        <dbReference type="ARBA" id="ARBA00023136"/>
    </source>
</evidence>
<dbReference type="AlphaFoldDB" id="A0A747RUS2"/>
<feature type="transmembrane region" description="Helical" evidence="7">
    <location>
        <begin position="6"/>
        <end position="24"/>
    </location>
</feature>
<gene>
    <name evidence="8" type="ORF">G8K12_003322</name>
</gene>
<organism evidence="8">
    <name type="scientific">Salmonella enterica</name>
    <name type="common">Salmonella choleraesuis</name>
    <dbReference type="NCBI Taxonomy" id="28901"/>
    <lineage>
        <taxon>Bacteria</taxon>
        <taxon>Pseudomonadati</taxon>
        <taxon>Pseudomonadota</taxon>
        <taxon>Gammaproteobacteria</taxon>
        <taxon>Enterobacterales</taxon>
        <taxon>Enterobacteriaceae</taxon>
        <taxon>Salmonella</taxon>
    </lineage>
</organism>
<evidence type="ECO:0000256" key="4">
    <source>
        <dbReference type="ARBA" id="ARBA00022692"/>
    </source>
</evidence>
<keyword evidence="3" id="KW-1003">Cell membrane</keyword>
<keyword evidence="4 7" id="KW-0812">Transmembrane</keyword>
<name>A0A747RUS2_SALER</name>
<comment type="caution">
    <text evidence="8">The sequence shown here is derived from an EMBL/GenBank/DDBJ whole genome shotgun (WGS) entry which is preliminary data.</text>
</comment>
<keyword evidence="5 7" id="KW-1133">Transmembrane helix</keyword>
<proteinExistence type="inferred from homology"/>
<dbReference type="GO" id="GO:0042970">
    <property type="term" value="F:homoserine transmembrane transporter activity"/>
    <property type="evidence" value="ECO:0007669"/>
    <property type="project" value="TreeGrafter"/>
</dbReference>
<dbReference type="PIRSF" id="PIRSF006324">
    <property type="entry name" value="LeuE"/>
    <property type="match status" value="1"/>
</dbReference>
<keyword evidence="6 7" id="KW-0472">Membrane</keyword>
<evidence type="ECO:0000256" key="5">
    <source>
        <dbReference type="ARBA" id="ARBA00022989"/>
    </source>
</evidence>
<dbReference type="EMBL" id="DAAVHB010000005">
    <property type="protein sequence ID" value="HAF4654763.1"/>
    <property type="molecule type" value="Genomic_DNA"/>
</dbReference>
<evidence type="ECO:0000313" key="8">
    <source>
        <dbReference type="EMBL" id="HAF4654763.1"/>
    </source>
</evidence>
<reference evidence="8" key="2">
    <citation type="submission" date="2020-02" db="EMBL/GenBank/DDBJ databases">
        <authorList>
            <consortium name="NCBI Pathogen Detection Project"/>
        </authorList>
    </citation>
    <scope>NUCLEOTIDE SEQUENCE</scope>
    <source>
        <strain evidence="8">MA.MC_07-0594</strain>
    </source>
</reference>
<evidence type="ECO:0000256" key="2">
    <source>
        <dbReference type="ARBA" id="ARBA00007928"/>
    </source>
</evidence>